<evidence type="ECO:0000313" key="4">
    <source>
        <dbReference type="Proteomes" id="UP000292085"/>
    </source>
</evidence>
<comment type="caution">
    <text evidence="3">The sequence shown here is derived from an EMBL/GenBank/DDBJ whole genome shotgun (WGS) entry which is preliminary data.</text>
</comment>
<protein>
    <submittedName>
        <fullName evidence="3">Glycosyltransferase family 1 protein</fullName>
    </submittedName>
</protein>
<dbReference type="Pfam" id="PF13579">
    <property type="entry name" value="Glyco_trans_4_4"/>
    <property type="match status" value="1"/>
</dbReference>
<dbReference type="AlphaFoldDB" id="A0A4Q6XS18"/>
<dbReference type="Proteomes" id="UP000292085">
    <property type="component" value="Unassembled WGS sequence"/>
</dbReference>
<dbReference type="OrthoDB" id="7527790at2"/>
<accession>A0A4Q6XS18</accession>
<evidence type="ECO:0000259" key="2">
    <source>
        <dbReference type="Pfam" id="PF13579"/>
    </source>
</evidence>
<feature type="domain" description="Glycosyltransferase subfamily 4-like N-terminal" evidence="2">
    <location>
        <begin position="50"/>
        <end position="195"/>
    </location>
</feature>
<dbReference type="SUPFAM" id="SSF53756">
    <property type="entry name" value="UDP-Glycosyltransferase/glycogen phosphorylase"/>
    <property type="match status" value="1"/>
</dbReference>
<reference evidence="3 4" key="1">
    <citation type="submission" date="2019-02" db="EMBL/GenBank/DDBJ databases">
        <authorList>
            <person name="Li Y."/>
        </authorList>
    </citation>
    <scope>NUCLEOTIDE SEQUENCE [LARGE SCALE GENOMIC DNA]</scope>
    <source>
        <strain evidence="3 4">3-7</strain>
    </source>
</reference>
<evidence type="ECO:0000259" key="1">
    <source>
        <dbReference type="Pfam" id="PF00534"/>
    </source>
</evidence>
<sequence>MRVLRIAGNGARKLGKSVMIHRARENVARSVRFEQPLVIAHVQTRMNRSGGAEENTWASCVHQAQSGHVVHLFCGRSSDVEEYAARGTPVRVHLVDEMVRDVSAQGDIAAYRRLSALFGEIRADVVHTHTSKAGIVGRLAASNAKVPAIVHGVHILPFSNVGLAEKVVYLAAEHIAAPMTDHFIHVSHGTREAYALARLGGNRLHSVVRSGMDIDRYQNAAWPEDWRGLIGVAPDAAKPRTILMMAVLEARKRQAEFITGFARVTQRGEDIRLLIAGDGPDRDRLAALVAELDVGDRVKLLGHRSDPERLVALADLCALASLREGLPRTIVQSLAGGKPAVVSPLRGIEEIIESGVNGIVVQRTDAESVAREAANLVRDDMRLARMTHAASSVTVDGWKFASMFAQLDQAYRETLALPRVAARLAARDAARGEQEVYRWA</sequence>
<dbReference type="InterPro" id="IPR028098">
    <property type="entry name" value="Glyco_trans_4-like_N"/>
</dbReference>
<keyword evidence="4" id="KW-1185">Reference proteome</keyword>
<gene>
    <name evidence="3" type="ORF">EWE75_18110</name>
</gene>
<dbReference type="InterPro" id="IPR001296">
    <property type="entry name" value="Glyco_trans_1"/>
</dbReference>
<name>A0A4Q6XS18_9SPHN</name>
<dbReference type="GO" id="GO:0016757">
    <property type="term" value="F:glycosyltransferase activity"/>
    <property type="evidence" value="ECO:0007669"/>
    <property type="project" value="InterPro"/>
</dbReference>
<proteinExistence type="predicted"/>
<dbReference type="Pfam" id="PF00534">
    <property type="entry name" value="Glycos_transf_1"/>
    <property type="match status" value="1"/>
</dbReference>
<organism evidence="3 4">
    <name type="scientific">Sphingomonas populi</name>
    <dbReference type="NCBI Taxonomy" id="2484750"/>
    <lineage>
        <taxon>Bacteria</taxon>
        <taxon>Pseudomonadati</taxon>
        <taxon>Pseudomonadota</taxon>
        <taxon>Alphaproteobacteria</taxon>
        <taxon>Sphingomonadales</taxon>
        <taxon>Sphingomonadaceae</taxon>
        <taxon>Sphingomonas</taxon>
    </lineage>
</organism>
<feature type="domain" description="Glycosyl transferase family 1" evidence="1">
    <location>
        <begin position="237"/>
        <end position="390"/>
    </location>
</feature>
<dbReference type="Gene3D" id="3.40.50.2000">
    <property type="entry name" value="Glycogen Phosphorylase B"/>
    <property type="match status" value="2"/>
</dbReference>
<keyword evidence="3" id="KW-0808">Transferase</keyword>
<dbReference type="EMBL" id="SGIS01000033">
    <property type="protein sequence ID" value="RZF63020.1"/>
    <property type="molecule type" value="Genomic_DNA"/>
</dbReference>
<dbReference type="PANTHER" id="PTHR12526">
    <property type="entry name" value="GLYCOSYLTRANSFERASE"/>
    <property type="match status" value="1"/>
</dbReference>
<evidence type="ECO:0000313" key="3">
    <source>
        <dbReference type="EMBL" id="RZF63020.1"/>
    </source>
</evidence>